<sequence>MSSFEELARENEKIARRKAKRIQRAREYTYHIELSFSKADPVLKSYLTQSFDQLRKILKNDDKEDNKYNI</sequence>
<proteinExistence type="predicted"/>
<name>A0AAP3YFQ2_BACAM</name>
<gene>
    <name evidence="1" type="ORF">PV946_14260</name>
</gene>
<organism evidence="1 2">
    <name type="scientific">Bacillus amyloliquefaciens</name>
    <name type="common">Bacillus velezensis</name>
    <dbReference type="NCBI Taxonomy" id="1390"/>
    <lineage>
        <taxon>Bacteria</taxon>
        <taxon>Bacillati</taxon>
        <taxon>Bacillota</taxon>
        <taxon>Bacilli</taxon>
        <taxon>Bacillales</taxon>
        <taxon>Bacillaceae</taxon>
        <taxon>Bacillus</taxon>
        <taxon>Bacillus amyloliquefaciens group</taxon>
    </lineage>
</organism>
<dbReference type="AlphaFoldDB" id="A0AAP3YFQ2"/>
<dbReference type="EMBL" id="JARKHX010000004">
    <property type="protein sequence ID" value="MDF4194915.1"/>
    <property type="molecule type" value="Genomic_DNA"/>
</dbReference>
<protein>
    <submittedName>
        <fullName evidence="1">Uncharacterized protein</fullName>
    </submittedName>
</protein>
<evidence type="ECO:0000313" key="1">
    <source>
        <dbReference type="EMBL" id="MDF4194915.1"/>
    </source>
</evidence>
<evidence type="ECO:0000313" key="2">
    <source>
        <dbReference type="Proteomes" id="UP001222377"/>
    </source>
</evidence>
<reference evidence="1" key="1">
    <citation type="submission" date="2023-02" db="EMBL/GenBank/DDBJ databases">
        <title>Draft Whole-Genome Sequences of Bacillus Strains of Potential Probiotic for Poultry.</title>
        <authorList>
            <person name="Ma L.M."/>
            <person name="Lopez-Guerra N."/>
            <person name="Zhang G."/>
        </authorList>
    </citation>
    <scope>NUCLEOTIDE SEQUENCE</scope>
    <source>
        <strain evidence="1">OSU1013-24</strain>
    </source>
</reference>
<dbReference type="Proteomes" id="UP001222377">
    <property type="component" value="Unassembled WGS sequence"/>
</dbReference>
<dbReference type="RefSeq" id="WP_021493457.1">
    <property type="nucleotide sequence ID" value="NZ_JARKHX010000004.1"/>
</dbReference>
<comment type="caution">
    <text evidence="1">The sequence shown here is derived from an EMBL/GenBank/DDBJ whole genome shotgun (WGS) entry which is preliminary data.</text>
</comment>
<accession>A0AAP3YFQ2</accession>